<dbReference type="InterPro" id="IPR019109">
    <property type="entry name" value="MamF_MmsF"/>
</dbReference>
<dbReference type="RefSeq" id="WP_155600619.1">
    <property type="nucleotide sequence ID" value="NZ_RCNR01000036.1"/>
</dbReference>
<protein>
    <recommendedName>
        <fullName evidence="8">Tic20 family protein</fullName>
    </recommendedName>
</protein>
<keyword evidence="4 5" id="KW-0472">Membrane</keyword>
<gene>
    <name evidence="6" type="ORF">D9O36_15625</name>
</gene>
<evidence type="ECO:0008006" key="8">
    <source>
        <dbReference type="Google" id="ProtNLM"/>
    </source>
</evidence>
<organism evidence="6 7">
    <name type="scientific">Zobellia amurskyensis</name>
    <dbReference type="NCBI Taxonomy" id="248905"/>
    <lineage>
        <taxon>Bacteria</taxon>
        <taxon>Pseudomonadati</taxon>
        <taxon>Bacteroidota</taxon>
        <taxon>Flavobacteriia</taxon>
        <taxon>Flavobacteriales</taxon>
        <taxon>Flavobacteriaceae</taxon>
        <taxon>Zobellia</taxon>
    </lineage>
</organism>
<reference evidence="6 7" key="1">
    <citation type="journal article" date="2019" name="Mar. Drugs">
        <title>Comparative Genomics and CAZyme Genome Repertoires of Marine Zobellia amurskyensis KMM 3526(T) and Zobellia laminariae KMM 3676(T).</title>
        <authorList>
            <person name="Chernysheva N."/>
            <person name="Bystritskaya E."/>
            <person name="Stenkova A."/>
            <person name="Golovkin I."/>
            <person name="Nedashkovskaya O."/>
            <person name="Isaeva M."/>
        </authorList>
    </citation>
    <scope>NUCLEOTIDE SEQUENCE [LARGE SCALE GENOMIC DNA]</scope>
    <source>
        <strain evidence="6 7">KMM 3526</strain>
    </source>
</reference>
<keyword evidence="2 5" id="KW-0812">Transmembrane</keyword>
<evidence type="ECO:0000256" key="3">
    <source>
        <dbReference type="ARBA" id="ARBA00022989"/>
    </source>
</evidence>
<comment type="caution">
    <text evidence="6">The sequence shown here is derived from an EMBL/GenBank/DDBJ whole genome shotgun (WGS) entry which is preliminary data.</text>
</comment>
<keyword evidence="3 5" id="KW-1133">Transmembrane helix</keyword>
<keyword evidence="7" id="KW-1185">Reference proteome</keyword>
<accession>A0A7X3D341</accession>
<comment type="subcellular location">
    <subcellularLocation>
        <location evidence="1">Membrane</location>
        <topology evidence="1">Multi-pass membrane protein</topology>
    </subcellularLocation>
</comment>
<evidence type="ECO:0000256" key="5">
    <source>
        <dbReference type="SAM" id="Phobius"/>
    </source>
</evidence>
<evidence type="ECO:0000256" key="2">
    <source>
        <dbReference type="ARBA" id="ARBA00022692"/>
    </source>
</evidence>
<dbReference type="OrthoDB" id="6400719at2"/>
<dbReference type="EMBL" id="RCNR01000036">
    <property type="protein sequence ID" value="MUH37280.1"/>
    <property type="molecule type" value="Genomic_DNA"/>
</dbReference>
<proteinExistence type="predicted"/>
<dbReference type="AlphaFoldDB" id="A0A7X3D341"/>
<dbReference type="Proteomes" id="UP000540519">
    <property type="component" value="Unassembled WGS sequence"/>
</dbReference>
<feature type="transmembrane region" description="Helical" evidence="5">
    <location>
        <begin position="54"/>
        <end position="73"/>
    </location>
</feature>
<dbReference type="Pfam" id="PF09685">
    <property type="entry name" value="MamF_MmsF"/>
    <property type="match status" value="1"/>
</dbReference>
<feature type="transmembrane region" description="Helical" evidence="5">
    <location>
        <begin position="24"/>
        <end position="42"/>
    </location>
</feature>
<evidence type="ECO:0000256" key="1">
    <source>
        <dbReference type="ARBA" id="ARBA00004141"/>
    </source>
</evidence>
<sequence length="123" mass="13499">MENTDTELNKTQAAAATSENDKTIAILAYVTLIGLIVAFVMNNDKKQQFASYHIRQSLGLCVTGLTLGVIGVIPILGWIINILGIFVLLYMWIMALINALNGKESPAPILGKKYEVWFASVQE</sequence>
<name>A0A7X3D341_9FLAO</name>
<evidence type="ECO:0000313" key="6">
    <source>
        <dbReference type="EMBL" id="MUH37280.1"/>
    </source>
</evidence>
<feature type="transmembrane region" description="Helical" evidence="5">
    <location>
        <begin position="79"/>
        <end position="100"/>
    </location>
</feature>
<evidence type="ECO:0000313" key="7">
    <source>
        <dbReference type="Proteomes" id="UP000540519"/>
    </source>
</evidence>
<evidence type="ECO:0000256" key="4">
    <source>
        <dbReference type="ARBA" id="ARBA00023136"/>
    </source>
</evidence>